<accession>A0AAW2NS26</accession>
<evidence type="ECO:0000313" key="1">
    <source>
        <dbReference type="EMBL" id="KAL0346325.1"/>
    </source>
</evidence>
<dbReference type="AlphaFoldDB" id="A0AAW2NS26"/>
<sequence>MEAVFGVMTAILVKQTIFARFHPLGIFPHVEWPMDYPLLLCYARISVRDAFNGVYQVMLGGGMCLRSLGCSHSLVTWNDLPLLLSSLRELWLSPLMFPRFGCISLLVLGVHPEWLGVFRL</sequence>
<proteinExistence type="predicted"/>
<dbReference type="EMBL" id="JACGWJ010000019">
    <property type="protein sequence ID" value="KAL0346325.1"/>
    <property type="molecule type" value="Genomic_DNA"/>
</dbReference>
<reference evidence="1" key="2">
    <citation type="journal article" date="2024" name="Plant">
        <title>Genomic evolution and insights into agronomic trait innovations of Sesamum species.</title>
        <authorList>
            <person name="Miao H."/>
            <person name="Wang L."/>
            <person name="Qu L."/>
            <person name="Liu H."/>
            <person name="Sun Y."/>
            <person name="Le M."/>
            <person name="Wang Q."/>
            <person name="Wei S."/>
            <person name="Zheng Y."/>
            <person name="Lin W."/>
            <person name="Duan Y."/>
            <person name="Cao H."/>
            <person name="Xiong S."/>
            <person name="Wang X."/>
            <person name="Wei L."/>
            <person name="Li C."/>
            <person name="Ma Q."/>
            <person name="Ju M."/>
            <person name="Zhao R."/>
            <person name="Li G."/>
            <person name="Mu C."/>
            <person name="Tian Q."/>
            <person name="Mei H."/>
            <person name="Zhang T."/>
            <person name="Gao T."/>
            <person name="Zhang H."/>
        </authorList>
    </citation>
    <scope>NUCLEOTIDE SEQUENCE</scope>
    <source>
        <strain evidence="1">G02</strain>
    </source>
</reference>
<protein>
    <submittedName>
        <fullName evidence="1">Uncharacterized protein</fullName>
    </submittedName>
</protein>
<name>A0AAW2NS26_SESRA</name>
<reference evidence="1" key="1">
    <citation type="submission" date="2020-06" db="EMBL/GenBank/DDBJ databases">
        <authorList>
            <person name="Li T."/>
            <person name="Hu X."/>
            <person name="Zhang T."/>
            <person name="Song X."/>
            <person name="Zhang H."/>
            <person name="Dai N."/>
            <person name="Sheng W."/>
            <person name="Hou X."/>
            <person name="Wei L."/>
        </authorList>
    </citation>
    <scope>NUCLEOTIDE SEQUENCE</scope>
    <source>
        <strain evidence="1">G02</strain>
        <tissue evidence="1">Leaf</tissue>
    </source>
</reference>
<organism evidence="1">
    <name type="scientific">Sesamum radiatum</name>
    <name type="common">Black benniseed</name>
    <dbReference type="NCBI Taxonomy" id="300843"/>
    <lineage>
        <taxon>Eukaryota</taxon>
        <taxon>Viridiplantae</taxon>
        <taxon>Streptophyta</taxon>
        <taxon>Embryophyta</taxon>
        <taxon>Tracheophyta</taxon>
        <taxon>Spermatophyta</taxon>
        <taxon>Magnoliopsida</taxon>
        <taxon>eudicotyledons</taxon>
        <taxon>Gunneridae</taxon>
        <taxon>Pentapetalae</taxon>
        <taxon>asterids</taxon>
        <taxon>lamiids</taxon>
        <taxon>Lamiales</taxon>
        <taxon>Pedaliaceae</taxon>
        <taxon>Sesamum</taxon>
    </lineage>
</organism>
<comment type="caution">
    <text evidence="1">The sequence shown here is derived from an EMBL/GenBank/DDBJ whole genome shotgun (WGS) entry which is preliminary data.</text>
</comment>
<gene>
    <name evidence="1" type="ORF">Sradi_4463800</name>
</gene>